<dbReference type="EMBL" id="JADGJW010000675">
    <property type="protein sequence ID" value="KAJ3213799.1"/>
    <property type="molecule type" value="Genomic_DNA"/>
</dbReference>
<evidence type="ECO:0000313" key="3">
    <source>
        <dbReference type="EMBL" id="KAJ3213799.1"/>
    </source>
</evidence>
<evidence type="ECO:0000259" key="2">
    <source>
        <dbReference type="PROSITE" id="PS50157"/>
    </source>
</evidence>
<sequence>MENIQHIEPNYFIPTLNLNNSHNLKFAQYPTAIPQNKKKKSLQFFNLNNSFKKEEINFGLDVATFDMNKFESFLCVVEYTLLGYCPSTEKNEELIDFMEIDISGVDMLKRDIDNAMEISDVNKGAMVNVTPSSSASPDSSHQDSSLDSNYIKSVRRNIMEDQVLRKEDEDGKVFYVCNLVSCPKYNVKVKRRGNMLSHLKTHLPLHVRRTIRCPQCSNYFSSMEDLKRHIKSIHGEIEIKCSYCEYVDKNYRRVKTHEKTCKEKIEIADLSYR</sequence>
<dbReference type="PROSITE" id="PS00028">
    <property type="entry name" value="ZINC_FINGER_C2H2_1"/>
    <property type="match status" value="1"/>
</dbReference>
<evidence type="ECO:0000256" key="1">
    <source>
        <dbReference type="PROSITE-ProRule" id="PRU00042"/>
    </source>
</evidence>
<evidence type="ECO:0000313" key="4">
    <source>
        <dbReference type="Proteomes" id="UP001211065"/>
    </source>
</evidence>
<reference evidence="3" key="1">
    <citation type="submission" date="2020-05" db="EMBL/GenBank/DDBJ databases">
        <title>Phylogenomic resolution of chytrid fungi.</title>
        <authorList>
            <person name="Stajich J.E."/>
            <person name="Amses K."/>
            <person name="Simmons R."/>
            <person name="Seto K."/>
            <person name="Myers J."/>
            <person name="Bonds A."/>
            <person name="Quandt C.A."/>
            <person name="Barry K."/>
            <person name="Liu P."/>
            <person name="Grigoriev I."/>
            <person name="Longcore J.E."/>
            <person name="James T.Y."/>
        </authorList>
    </citation>
    <scope>NUCLEOTIDE SEQUENCE</scope>
    <source>
        <strain evidence="3">JEL0476</strain>
    </source>
</reference>
<dbReference type="Gene3D" id="3.30.160.60">
    <property type="entry name" value="Classic Zinc Finger"/>
    <property type="match status" value="1"/>
</dbReference>
<dbReference type="InterPro" id="IPR036236">
    <property type="entry name" value="Znf_C2H2_sf"/>
</dbReference>
<dbReference type="InterPro" id="IPR013087">
    <property type="entry name" value="Znf_C2H2_type"/>
</dbReference>
<comment type="caution">
    <text evidence="3">The sequence shown here is derived from an EMBL/GenBank/DDBJ whole genome shotgun (WGS) entry which is preliminary data.</text>
</comment>
<organism evidence="3 4">
    <name type="scientific">Clydaea vesicula</name>
    <dbReference type="NCBI Taxonomy" id="447962"/>
    <lineage>
        <taxon>Eukaryota</taxon>
        <taxon>Fungi</taxon>
        <taxon>Fungi incertae sedis</taxon>
        <taxon>Chytridiomycota</taxon>
        <taxon>Chytridiomycota incertae sedis</taxon>
        <taxon>Chytridiomycetes</taxon>
        <taxon>Lobulomycetales</taxon>
        <taxon>Lobulomycetaceae</taxon>
        <taxon>Clydaea</taxon>
    </lineage>
</organism>
<dbReference type="SMART" id="SM00355">
    <property type="entry name" value="ZnF_C2H2"/>
    <property type="match status" value="3"/>
</dbReference>
<keyword evidence="1" id="KW-0863">Zinc-finger</keyword>
<dbReference type="AlphaFoldDB" id="A0AAD5TWP3"/>
<protein>
    <recommendedName>
        <fullName evidence="2">C2H2-type domain-containing protein</fullName>
    </recommendedName>
</protein>
<keyword evidence="4" id="KW-1185">Reference proteome</keyword>
<accession>A0AAD5TWP3</accession>
<dbReference type="PROSITE" id="PS50157">
    <property type="entry name" value="ZINC_FINGER_C2H2_2"/>
    <property type="match status" value="1"/>
</dbReference>
<feature type="domain" description="C2H2-type" evidence="2">
    <location>
        <begin position="211"/>
        <end position="234"/>
    </location>
</feature>
<name>A0AAD5TWP3_9FUNG</name>
<dbReference type="GO" id="GO:0008270">
    <property type="term" value="F:zinc ion binding"/>
    <property type="evidence" value="ECO:0007669"/>
    <property type="project" value="UniProtKB-KW"/>
</dbReference>
<dbReference type="SUPFAM" id="SSF57667">
    <property type="entry name" value="beta-beta-alpha zinc fingers"/>
    <property type="match status" value="1"/>
</dbReference>
<proteinExistence type="predicted"/>
<keyword evidence="1" id="KW-0479">Metal-binding</keyword>
<dbReference type="Proteomes" id="UP001211065">
    <property type="component" value="Unassembled WGS sequence"/>
</dbReference>
<gene>
    <name evidence="3" type="ORF">HK099_007180</name>
</gene>
<keyword evidence="1" id="KW-0862">Zinc</keyword>